<evidence type="ECO:0000313" key="7">
    <source>
        <dbReference type="EMBL" id="GGR58509.1"/>
    </source>
</evidence>
<dbReference type="InterPro" id="IPR050833">
    <property type="entry name" value="Poly_Biosynth_Transport"/>
</dbReference>
<keyword evidence="5 6" id="KW-0472">Membrane</keyword>
<evidence type="ECO:0000256" key="3">
    <source>
        <dbReference type="ARBA" id="ARBA00022692"/>
    </source>
</evidence>
<reference evidence="8" key="1">
    <citation type="journal article" date="2019" name="Int. J. Syst. Evol. Microbiol.">
        <title>The Global Catalogue of Microorganisms (GCM) 10K type strain sequencing project: providing services to taxonomists for standard genome sequencing and annotation.</title>
        <authorList>
            <consortium name="The Broad Institute Genomics Platform"/>
            <consortium name="The Broad Institute Genome Sequencing Center for Infectious Disease"/>
            <person name="Wu L."/>
            <person name="Ma J."/>
        </authorList>
    </citation>
    <scope>NUCLEOTIDE SEQUENCE [LARGE SCALE GENOMIC DNA]</scope>
    <source>
        <strain evidence="8">JCM 31404</strain>
    </source>
</reference>
<feature type="transmembrane region" description="Helical" evidence="6">
    <location>
        <begin position="102"/>
        <end position="118"/>
    </location>
</feature>
<sequence length="431" mass="47773">MPSCLKLIIMKIKPLSQNLSKRLNSSRILSFASHVLTGSAAGQLILLLSMPLLSRIYSPDDYGIFATYSSALTVLIAVTVLRLDSLIPTIRSDNESINVTRLGLFLCLSAFILLSVIVNRLDTGYALIDKVINSPISFLLPIAVLLSGIYQILSGWAVRKEASLLIGRTKLSQSIGSVVAQTSFGFFGNGPIGLGLGQILYQSIGIKSLFMLFSKESKDKIKLSDMIATLKQHKDFIILGFLSSVANILVIHLLIFFLSNSYGAKVVGWTLLAQRILGIPVDLICTAMGQALLSRSSSRSSDELKDTFLELMKYLIPMSVAISIFSLILPLFIPAIFGNQWEEVGDILKYLGIMYSAKIISSPISVVLIVLGRYRQILYIDILRLFLVYVTMVNFNTSYKSAILSYSAAMTFFYIVYIFYTYYFVAVSRKR</sequence>
<proteinExistence type="predicted"/>
<keyword evidence="3 6" id="KW-0812">Transmembrane</keyword>
<comment type="subcellular location">
    <subcellularLocation>
        <location evidence="1">Cell membrane</location>
        <topology evidence="1">Multi-pass membrane protein</topology>
    </subcellularLocation>
</comment>
<keyword evidence="2" id="KW-1003">Cell membrane</keyword>
<evidence type="ECO:0000256" key="4">
    <source>
        <dbReference type="ARBA" id="ARBA00022989"/>
    </source>
</evidence>
<feature type="transmembrane region" description="Helical" evidence="6">
    <location>
        <begin position="62"/>
        <end position="81"/>
    </location>
</feature>
<evidence type="ECO:0000256" key="1">
    <source>
        <dbReference type="ARBA" id="ARBA00004651"/>
    </source>
</evidence>
<dbReference type="PANTHER" id="PTHR30250">
    <property type="entry name" value="PST FAMILY PREDICTED COLANIC ACID TRANSPORTER"/>
    <property type="match status" value="1"/>
</dbReference>
<evidence type="ECO:0000313" key="8">
    <source>
        <dbReference type="Proteomes" id="UP000634308"/>
    </source>
</evidence>
<feature type="transmembrane region" description="Helical" evidence="6">
    <location>
        <begin position="138"/>
        <end position="158"/>
    </location>
</feature>
<feature type="transmembrane region" description="Helical" evidence="6">
    <location>
        <begin position="314"/>
        <end position="338"/>
    </location>
</feature>
<keyword evidence="8" id="KW-1185">Reference proteome</keyword>
<feature type="transmembrane region" description="Helical" evidence="6">
    <location>
        <begin position="271"/>
        <end position="293"/>
    </location>
</feature>
<organism evidence="7 8">
    <name type="scientific">Deinococcus seoulensis</name>
    <dbReference type="NCBI Taxonomy" id="1837379"/>
    <lineage>
        <taxon>Bacteria</taxon>
        <taxon>Thermotogati</taxon>
        <taxon>Deinococcota</taxon>
        <taxon>Deinococci</taxon>
        <taxon>Deinococcales</taxon>
        <taxon>Deinococcaceae</taxon>
        <taxon>Deinococcus</taxon>
    </lineage>
</organism>
<feature type="transmembrane region" description="Helical" evidence="6">
    <location>
        <begin position="378"/>
        <end position="397"/>
    </location>
</feature>
<evidence type="ECO:0000256" key="2">
    <source>
        <dbReference type="ARBA" id="ARBA00022475"/>
    </source>
</evidence>
<dbReference type="Proteomes" id="UP000634308">
    <property type="component" value="Unassembled WGS sequence"/>
</dbReference>
<gene>
    <name evidence="7" type="ORF">GCM10008959_20230</name>
</gene>
<feature type="transmembrane region" description="Helical" evidence="6">
    <location>
        <begin position="403"/>
        <end position="425"/>
    </location>
</feature>
<protein>
    <submittedName>
        <fullName evidence="7">Polysaccharide biosynthesis protein</fullName>
    </submittedName>
</protein>
<dbReference type="PANTHER" id="PTHR30250:SF28">
    <property type="entry name" value="POLYSACCHARIDE BIOSYNTHESIS PROTEIN"/>
    <property type="match status" value="1"/>
</dbReference>
<evidence type="ECO:0000256" key="5">
    <source>
        <dbReference type="ARBA" id="ARBA00023136"/>
    </source>
</evidence>
<feature type="transmembrane region" description="Helical" evidence="6">
    <location>
        <begin position="236"/>
        <end position="259"/>
    </location>
</feature>
<feature type="transmembrane region" description="Helical" evidence="6">
    <location>
        <begin position="350"/>
        <end position="371"/>
    </location>
</feature>
<name>A0ABQ2RUQ8_9DEIO</name>
<accession>A0ABQ2RUQ8</accession>
<feature type="transmembrane region" description="Helical" evidence="6">
    <location>
        <begin position="28"/>
        <end position="50"/>
    </location>
</feature>
<comment type="caution">
    <text evidence="7">The sequence shown here is derived from an EMBL/GenBank/DDBJ whole genome shotgun (WGS) entry which is preliminary data.</text>
</comment>
<keyword evidence="4 6" id="KW-1133">Transmembrane helix</keyword>
<evidence type="ECO:0000256" key="6">
    <source>
        <dbReference type="SAM" id="Phobius"/>
    </source>
</evidence>
<dbReference type="EMBL" id="BMQM01000012">
    <property type="protein sequence ID" value="GGR58509.1"/>
    <property type="molecule type" value="Genomic_DNA"/>
</dbReference>